<reference evidence="3 4" key="1">
    <citation type="submission" date="2019-11" db="EMBL/GenBank/DDBJ databases">
        <title>Characterisation of Fundicoccus ignavus gen. nov. sp. nov., a novel genus of the family Aerococcaceae isolated from bulk tank milk.</title>
        <authorList>
            <person name="Siebert A."/>
            <person name="Huptas C."/>
            <person name="Wenning M."/>
            <person name="Scherer S."/>
            <person name="Doll E.V."/>
        </authorList>
    </citation>
    <scope>NUCLEOTIDE SEQUENCE [LARGE SCALE GENOMIC DNA]</scope>
    <source>
        <strain evidence="1 4">DSM 109653</strain>
        <strain evidence="2 3">WS4759</strain>
    </source>
</reference>
<proteinExistence type="predicted"/>
<dbReference type="EMBL" id="WJQS01000002">
    <property type="protein sequence ID" value="MRI84794.1"/>
    <property type="molecule type" value="Genomic_DNA"/>
</dbReference>
<dbReference type="InterPro" id="IPR029063">
    <property type="entry name" value="SAM-dependent_MTases_sf"/>
</dbReference>
<gene>
    <name evidence="2" type="ORF">GIY09_02630</name>
    <name evidence="1" type="ORF">GIY11_00750</name>
</gene>
<evidence type="ECO:0000313" key="3">
    <source>
        <dbReference type="Proteomes" id="UP000430975"/>
    </source>
</evidence>
<sequence length="204" mass="24184">MKESDRDRQLNIKTSGLHEMNEWNHTHYNRTESTSYQVLDVLRENFQFKENDHLLDFGSGKGRVLFYIHFHATIPVTGIEVSSTIFQQLEENKRLYLSKHPNTVPINLVNHFAEHYPIHRKFTVFYFFNPFSGTIFRQVLENIIQSIEEHPRSIRLIIYFPMPSYHAHLELLDLFELEQTIKIDIESGFTDEIIILTNKYNKGA</sequence>
<dbReference type="SUPFAM" id="SSF53335">
    <property type="entry name" value="S-adenosyl-L-methionine-dependent methyltransferases"/>
    <property type="match status" value="1"/>
</dbReference>
<evidence type="ECO:0000313" key="2">
    <source>
        <dbReference type="EMBL" id="MRI84794.1"/>
    </source>
</evidence>
<comment type="caution">
    <text evidence="2">The sequence shown here is derived from an EMBL/GenBank/DDBJ whole genome shotgun (WGS) entry which is preliminary data.</text>
</comment>
<dbReference type="RefSeq" id="WP_153861093.1">
    <property type="nucleotide sequence ID" value="NZ_WJQR01000001.1"/>
</dbReference>
<dbReference type="AlphaFoldDB" id="A0A6I2GDU4"/>
<dbReference type="Gene3D" id="3.40.50.150">
    <property type="entry name" value="Vaccinia Virus protein VP39"/>
    <property type="match status" value="1"/>
</dbReference>
<dbReference type="Proteomes" id="UP000469870">
    <property type="component" value="Unassembled WGS sequence"/>
</dbReference>
<name>A0A6I2GDU4_9LACT</name>
<keyword evidence="2" id="KW-0808">Transferase</keyword>
<evidence type="ECO:0000313" key="1">
    <source>
        <dbReference type="EMBL" id="MRI80560.1"/>
    </source>
</evidence>
<keyword evidence="2" id="KW-0489">Methyltransferase</keyword>
<dbReference type="Proteomes" id="UP000430975">
    <property type="component" value="Unassembled WGS sequence"/>
</dbReference>
<dbReference type="EMBL" id="WJQR01000001">
    <property type="protein sequence ID" value="MRI80560.1"/>
    <property type="molecule type" value="Genomic_DNA"/>
</dbReference>
<protein>
    <submittedName>
        <fullName evidence="2">SAM-dependent methyltransferase</fullName>
    </submittedName>
</protein>
<dbReference type="GO" id="GO:0032259">
    <property type="term" value="P:methylation"/>
    <property type="evidence" value="ECO:0007669"/>
    <property type="project" value="UniProtKB-KW"/>
</dbReference>
<organism evidence="2 3">
    <name type="scientific">Fundicoccus ignavus</name>
    <dbReference type="NCBI Taxonomy" id="2664442"/>
    <lineage>
        <taxon>Bacteria</taxon>
        <taxon>Bacillati</taxon>
        <taxon>Bacillota</taxon>
        <taxon>Bacilli</taxon>
        <taxon>Lactobacillales</taxon>
        <taxon>Aerococcaceae</taxon>
        <taxon>Fundicoccus</taxon>
    </lineage>
</organism>
<evidence type="ECO:0000313" key="4">
    <source>
        <dbReference type="Proteomes" id="UP000469870"/>
    </source>
</evidence>
<accession>A0A6I2GDU4</accession>
<dbReference type="GO" id="GO:0008168">
    <property type="term" value="F:methyltransferase activity"/>
    <property type="evidence" value="ECO:0007669"/>
    <property type="project" value="UniProtKB-KW"/>
</dbReference>
<keyword evidence="3" id="KW-1185">Reference proteome</keyword>